<name>A0AAX1NC15_9BACT</name>
<dbReference type="Proteomes" id="UP000678679">
    <property type="component" value="Chromosome 2"/>
</dbReference>
<organism evidence="1 2">
    <name type="scientific">Flammeovirga yaeyamensis</name>
    <dbReference type="NCBI Taxonomy" id="367791"/>
    <lineage>
        <taxon>Bacteria</taxon>
        <taxon>Pseudomonadati</taxon>
        <taxon>Bacteroidota</taxon>
        <taxon>Cytophagia</taxon>
        <taxon>Cytophagales</taxon>
        <taxon>Flammeovirgaceae</taxon>
        <taxon>Flammeovirga</taxon>
    </lineage>
</organism>
<dbReference type="AlphaFoldDB" id="A0AAX1NC15"/>
<keyword evidence="2" id="KW-1185">Reference proteome</keyword>
<evidence type="ECO:0000313" key="1">
    <source>
        <dbReference type="EMBL" id="QWG05098.1"/>
    </source>
</evidence>
<protein>
    <recommendedName>
        <fullName evidence="3">Lipoprotein</fullName>
    </recommendedName>
</protein>
<evidence type="ECO:0000313" key="2">
    <source>
        <dbReference type="Proteomes" id="UP000678679"/>
    </source>
</evidence>
<evidence type="ECO:0008006" key="3">
    <source>
        <dbReference type="Google" id="ProtNLM"/>
    </source>
</evidence>
<reference evidence="1 2" key="1">
    <citation type="submission" date="2021-05" db="EMBL/GenBank/DDBJ databases">
        <title>Comparative genomic studies on the polysaccharide-degrading batcterial strains of the Flammeovirga genus.</title>
        <authorList>
            <person name="Zewei F."/>
            <person name="Zheng Z."/>
            <person name="Yu L."/>
            <person name="Ruyue G."/>
            <person name="Yanhong M."/>
            <person name="Yuanyuan C."/>
            <person name="Jingyan G."/>
            <person name="Wenjun H."/>
        </authorList>
    </citation>
    <scope>NUCLEOTIDE SEQUENCE [LARGE SCALE GENOMIC DNA]</scope>
    <source>
        <strain evidence="1 2">NBRC:100898</strain>
    </source>
</reference>
<proteinExistence type="predicted"/>
<dbReference type="RefSeq" id="WP_169662223.1">
    <property type="nucleotide sequence ID" value="NZ_CP076133.1"/>
</dbReference>
<dbReference type="EMBL" id="CP076133">
    <property type="protein sequence ID" value="QWG05098.1"/>
    <property type="molecule type" value="Genomic_DNA"/>
</dbReference>
<accession>A0AAX1NC15</accession>
<gene>
    <name evidence="1" type="ORF">KMW28_21990</name>
</gene>
<sequence length="200" mass="23660">MRNSLIFILFIFGCQRTDIKQNFSVEYFYVNYDIENSFLLNTDTTKVEFYNAKKDSIETLTYIYNQENNNDTVKIYLKQSQDYQPKYFTNGVEKDNYYFVFEDSKKYSINGSNYEVYKYSKNPLIIDGCISYFWVPNFGIILKRSSTWGTYQKLQTNDLQLNNNLNLLEDVILSDTIFSSGCFINSIYKPDSDIQIKILD</sequence>
<dbReference type="KEGG" id="fya:KMW28_21990"/>